<keyword evidence="3" id="KW-1185">Reference proteome</keyword>
<reference evidence="2" key="1">
    <citation type="submission" date="2022-11" db="UniProtKB">
        <authorList>
            <consortium name="EnsemblMetazoa"/>
        </authorList>
    </citation>
    <scope>IDENTIFICATION</scope>
</reference>
<dbReference type="Gene3D" id="3.40.710.10">
    <property type="entry name" value="DD-peptidase/beta-lactamase superfamily"/>
    <property type="match status" value="1"/>
</dbReference>
<sequence length="713" mass="80298">MELRVLQPIGSILVSAALMMLVGFSQGAMKNAGKVSSKPRQESDFDPTERTFPETLALDSKMSAFLRDNHYTGATLGVARGDQVRYTQGYGQTDEGAPMRPTTLLPISSLSKTITAVAVLKMVEAGDLELTDQVFGSDGILSSFRPSDKMGMDPRLLDITVEHLLHHTAGWSQSTPRLYDPMMNSVYLSRGHDVIDIAKEMRLEHDLSPDDVITYMMMQPLDNPPGIQYQYSNFGYCVLGRVIEHISGKSYASFIRSQILEPLGMWHTRISPKSSSQSRHNNHIPVLHFFEGGIPLSDVRPDVTAKSYKLLDSTLGWWSTVYDLMRFVTGLTSGMLLNPKTLELLTKHPEAPVSEHRDTWHGLGVQANEDATWWQIGDPHDDEIILFHQQSLTPPKSRQSRFRKPPAESWSWLVILSDNNRKNLRQTFTQILSSVTQWPADNLLIEDCSENPIRGSQKHSTLMNSHVGEGHFPLFLNAVSRLSFYPVWISAYNINQKTYLATILKRDTENSYQVSNSVTKSELINLRTDNLLDSMYLNFVTSYNSHNSDGGIRYSAIFSQTPSRNTKFGIGESLDDFSASLDEVAGKHMPTTQSVASLDGVGHFTYSLSDHKVYSWKSFPNLTLDQLELQIRMNAKTDQVLSYLDSYTHHGDVLFSAVFGPARAGKWQVQTEVRQNELSDQIATLQGLHFRPRLVVGYECKGHPCFVIMWKKH</sequence>
<dbReference type="InterPro" id="IPR050491">
    <property type="entry name" value="AmpC-like"/>
</dbReference>
<protein>
    <recommendedName>
        <fullName evidence="1">Beta-lactamase-related domain-containing protein</fullName>
    </recommendedName>
</protein>
<dbReference type="Pfam" id="PF00144">
    <property type="entry name" value="Beta-lactamase"/>
    <property type="match status" value="1"/>
</dbReference>
<evidence type="ECO:0000313" key="3">
    <source>
        <dbReference type="Proteomes" id="UP000887568"/>
    </source>
</evidence>
<proteinExistence type="predicted"/>
<evidence type="ECO:0000313" key="2">
    <source>
        <dbReference type="EnsemblMetazoa" id="XP_038050382.1"/>
    </source>
</evidence>
<dbReference type="OMA" id="EHRDTWH"/>
<evidence type="ECO:0000259" key="1">
    <source>
        <dbReference type="Pfam" id="PF00144"/>
    </source>
</evidence>
<dbReference type="EnsemblMetazoa" id="XM_038194454.1">
    <property type="protein sequence ID" value="XP_038050382.1"/>
    <property type="gene ID" value="LOC119723670"/>
</dbReference>
<dbReference type="SUPFAM" id="SSF56601">
    <property type="entry name" value="beta-lactamase/transpeptidase-like"/>
    <property type="match status" value="1"/>
</dbReference>
<dbReference type="GeneID" id="119723670"/>
<dbReference type="PANTHER" id="PTHR46825">
    <property type="entry name" value="D-ALANYL-D-ALANINE-CARBOXYPEPTIDASE/ENDOPEPTIDASE AMPH"/>
    <property type="match status" value="1"/>
</dbReference>
<dbReference type="Proteomes" id="UP000887568">
    <property type="component" value="Unplaced"/>
</dbReference>
<name>A0A913ZF21_PATMI</name>
<dbReference type="RefSeq" id="XP_038050382.1">
    <property type="nucleotide sequence ID" value="XM_038194454.1"/>
</dbReference>
<feature type="domain" description="Beta-lactamase-related" evidence="1">
    <location>
        <begin position="59"/>
        <end position="369"/>
    </location>
</feature>
<dbReference type="OrthoDB" id="5946976at2759"/>
<organism evidence="2 3">
    <name type="scientific">Patiria miniata</name>
    <name type="common">Bat star</name>
    <name type="synonym">Asterina miniata</name>
    <dbReference type="NCBI Taxonomy" id="46514"/>
    <lineage>
        <taxon>Eukaryota</taxon>
        <taxon>Metazoa</taxon>
        <taxon>Echinodermata</taxon>
        <taxon>Eleutherozoa</taxon>
        <taxon>Asterozoa</taxon>
        <taxon>Asteroidea</taxon>
        <taxon>Valvatacea</taxon>
        <taxon>Valvatida</taxon>
        <taxon>Asterinidae</taxon>
        <taxon>Patiria</taxon>
    </lineage>
</organism>
<dbReference type="PANTHER" id="PTHR46825:SF9">
    <property type="entry name" value="BETA-LACTAMASE-RELATED DOMAIN-CONTAINING PROTEIN"/>
    <property type="match status" value="1"/>
</dbReference>
<dbReference type="InterPro" id="IPR001466">
    <property type="entry name" value="Beta-lactam-related"/>
</dbReference>
<dbReference type="InterPro" id="IPR012338">
    <property type="entry name" value="Beta-lactam/transpept-like"/>
</dbReference>
<dbReference type="AlphaFoldDB" id="A0A913ZF21"/>
<accession>A0A913ZF21</accession>